<sequence length="256" mass="30165">MGRKKIVTTREDKEEVKMDKISELSEVIGIDEANELTRLQDYLAGQVRNGQVFLDDFKWWLMLDPHNRRCLREEHRPTVPCYTAENGELLPVTDDLWDKFVMVKDLGWVIVPADFNHLILGYPFENNYPNPSCILEPGDRLRVRVFRQDVMYRPDNEQRMMFCEVQPRNVWIGAQAVSLILDQKASQLPDKDWRLEDHTFKHILSFDERNRLYLSKNHYLLPWVRKGCPASKGVLGYCDFDEPDPADAFFQFSLVR</sequence>
<dbReference type="Proteomes" id="UP000176494">
    <property type="component" value="Unassembled WGS sequence"/>
</dbReference>
<evidence type="ECO:0000313" key="1">
    <source>
        <dbReference type="EMBL" id="OHA56758.1"/>
    </source>
</evidence>
<comment type="caution">
    <text evidence="1">The sequence shown here is derived from an EMBL/GenBank/DDBJ whole genome shotgun (WGS) entry which is preliminary data.</text>
</comment>
<name>A0A1G2Q8D1_9BACT</name>
<accession>A0A1G2Q8D1</accession>
<gene>
    <name evidence="1" type="ORF">A2114_01680</name>
</gene>
<evidence type="ECO:0000313" key="2">
    <source>
        <dbReference type="Proteomes" id="UP000176494"/>
    </source>
</evidence>
<reference evidence="1 2" key="1">
    <citation type="journal article" date="2016" name="Nat. Commun.">
        <title>Thousands of microbial genomes shed light on interconnected biogeochemical processes in an aquifer system.</title>
        <authorList>
            <person name="Anantharaman K."/>
            <person name="Brown C.T."/>
            <person name="Hug L.A."/>
            <person name="Sharon I."/>
            <person name="Castelle C.J."/>
            <person name="Probst A.J."/>
            <person name="Thomas B.C."/>
            <person name="Singh A."/>
            <person name="Wilkins M.J."/>
            <person name="Karaoz U."/>
            <person name="Brodie E.L."/>
            <person name="Williams K.H."/>
            <person name="Hubbard S.S."/>
            <person name="Banfield J.F."/>
        </authorList>
    </citation>
    <scope>NUCLEOTIDE SEQUENCE [LARGE SCALE GENOMIC DNA]</scope>
</reference>
<proteinExistence type="predicted"/>
<dbReference type="EMBL" id="MHTG01000032">
    <property type="protein sequence ID" value="OHA56758.1"/>
    <property type="molecule type" value="Genomic_DNA"/>
</dbReference>
<dbReference type="AlphaFoldDB" id="A0A1G2Q8D1"/>
<organism evidence="1 2">
    <name type="scientific">Candidatus Vogelbacteria bacterium GWA1_51_14</name>
    <dbReference type="NCBI Taxonomy" id="1802435"/>
    <lineage>
        <taxon>Bacteria</taxon>
        <taxon>Candidatus Vogeliibacteriota</taxon>
    </lineage>
</organism>
<protein>
    <submittedName>
        <fullName evidence="1">Uncharacterized protein</fullName>
    </submittedName>
</protein>